<dbReference type="InterPro" id="IPR050768">
    <property type="entry name" value="UPF0353/GerABKA_families"/>
</dbReference>
<feature type="compositionally biased region" description="Basic and acidic residues" evidence="2">
    <location>
        <begin position="469"/>
        <end position="496"/>
    </location>
</feature>
<evidence type="ECO:0000256" key="1">
    <source>
        <dbReference type="PROSITE-ProRule" id="PRU00339"/>
    </source>
</evidence>
<dbReference type="PANTHER" id="PTHR22550:SF14">
    <property type="entry name" value="VWFA DOMAIN-CONTAINING PROTEIN"/>
    <property type="match status" value="1"/>
</dbReference>
<organism evidence="5 6">
    <name type="scientific">Cellvibrio zantedeschiae</name>
    <dbReference type="NCBI Taxonomy" id="1237077"/>
    <lineage>
        <taxon>Bacteria</taxon>
        <taxon>Pseudomonadati</taxon>
        <taxon>Pseudomonadota</taxon>
        <taxon>Gammaproteobacteria</taxon>
        <taxon>Cellvibrionales</taxon>
        <taxon>Cellvibrionaceae</taxon>
        <taxon>Cellvibrio</taxon>
    </lineage>
</organism>
<dbReference type="InterPro" id="IPR002035">
    <property type="entry name" value="VWF_A"/>
</dbReference>
<accession>A0ABQ3AX50</accession>
<proteinExistence type="predicted"/>
<feature type="compositionally biased region" description="Basic and acidic residues" evidence="2">
    <location>
        <begin position="502"/>
        <end position="524"/>
    </location>
</feature>
<dbReference type="InterPro" id="IPR011990">
    <property type="entry name" value="TPR-like_helical_dom_sf"/>
</dbReference>
<feature type="transmembrane region" description="Helical" evidence="3">
    <location>
        <begin position="20"/>
        <end position="37"/>
    </location>
</feature>
<keyword evidence="3" id="KW-1133">Transmembrane helix</keyword>
<keyword evidence="3" id="KW-0472">Membrane</keyword>
<dbReference type="Proteomes" id="UP000619761">
    <property type="component" value="Unassembled WGS sequence"/>
</dbReference>
<protein>
    <recommendedName>
        <fullName evidence="4">VWFA domain-containing protein</fullName>
    </recommendedName>
</protein>
<sequence length="650" mass="73115">MIFLQEQLHLINTQFHWLRPYWLLALIPALLLFIFLWRQKRQAYQWQQLIAPDLLPFLLDGKTVQAKKSLLWILLLAWILSTLAIAGPSWVKRPTPVEKNQNALVILLDLSYSMISEDIKPSRIARARLKIADILRERKDGQTALIAYAGEAHTVTPLSDDNSTIVSLLSSMHPNIMPLQGSNTEAAVERGIQLLHDAGATQGDLLLVTDGVVPEAFNKIKRLLAGKKIHLDILGVGTTQPAPIPITNGGFLKDESGKILTTQLNSTELSQLAQGLNSRYHELVNSNKDIEYLKPRESKDDTDTPKIERDFDQWIDQGYWLVFLLLPIVLFCFRRGVLLSLLLVPLLGFTPSKSYALGWDDLWLTKDQQAQRELKNGDAKKAAEQFKSPDWKASAQYRAGDYTAAAESFSKIDTADGHYNRGNALAKAGKLQDAIKAYDEAIKRDPNLADAKKNRELLEQLLKQQDQNKQNKDQNKDNKDDNKNQQDKKDGENKDNQDEDKQDQSKQDQEHKDQQQNDKQKDDQQQNSQSSSGNSDQQKQTDQHSSQAASSAASNQEKNGQSSSAGAQQQSTAQASSAGSSAQAAQPQASIDQSNLTEEQKQALEQWLRRVPDDPGGLLRNKFRYQYDLNRQKQRNGELQSPENNADQRL</sequence>
<dbReference type="InterPro" id="IPR019734">
    <property type="entry name" value="TPR_rpt"/>
</dbReference>
<feature type="region of interest" description="Disordered" evidence="2">
    <location>
        <begin position="463"/>
        <end position="650"/>
    </location>
</feature>
<dbReference type="PROSITE" id="PS50293">
    <property type="entry name" value="TPR_REGION"/>
    <property type="match status" value="1"/>
</dbReference>
<evidence type="ECO:0000313" key="5">
    <source>
        <dbReference type="EMBL" id="GGY70166.1"/>
    </source>
</evidence>
<reference evidence="6" key="1">
    <citation type="journal article" date="2019" name="Int. J. Syst. Evol. Microbiol.">
        <title>The Global Catalogue of Microorganisms (GCM) 10K type strain sequencing project: providing services to taxonomists for standard genome sequencing and annotation.</title>
        <authorList>
            <consortium name="The Broad Institute Genomics Platform"/>
            <consortium name="The Broad Institute Genome Sequencing Center for Infectious Disease"/>
            <person name="Wu L."/>
            <person name="Ma J."/>
        </authorList>
    </citation>
    <scope>NUCLEOTIDE SEQUENCE [LARGE SCALE GENOMIC DNA]</scope>
    <source>
        <strain evidence="6">KCTC 32239</strain>
    </source>
</reference>
<dbReference type="PROSITE" id="PS50234">
    <property type="entry name" value="VWFA"/>
    <property type="match status" value="1"/>
</dbReference>
<feature type="compositionally biased region" description="Polar residues" evidence="2">
    <location>
        <begin position="637"/>
        <end position="650"/>
    </location>
</feature>
<dbReference type="Gene3D" id="3.40.50.410">
    <property type="entry name" value="von Willebrand factor, type A domain"/>
    <property type="match status" value="1"/>
</dbReference>
<feature type="domain" description="VWFA" evidence="4">
    <location>
        <begin position="103"/>
        <end position="237"/>
    </location>
</feature>
<dbReference type="SMART" id="SM00028">
    <property type="entry name" value="TPR"/>
    <property type="match status" value="1"/>
</dbReference>
<dbReference type="InterPro" id="IPR036465">
    <property type="entry name" value="vWFA_dom_sf"/>
</dbReference>
<gene>
    <name evidence="5" type="ORF">GCM10011613_13220</name>
</gene>
<keyword evidence="1" id="KW-0802">TPR repeat</keyword>
<evidence type="ECO:0000256" key="2">
    <source>
        <dbReference type="SAM" id="MobiDB-lite"/>
    </source>
</evidence>
<feature type="compositionally biased region" description="Basic and acidic residues" evidence="2">
    <location>
        <begin position="598"/>
        <end position="613"/>
    </location>
</feature>
<keyword evidence="3" id="KW-0812">Transmembrane</keyword>
<dbReference type="Gene3D" id="1.25.40.10">
    <property type="entry name" value="Tetratricopeptide repeat domain"/>
    <property type="match status" value="1"/>
</dbReference>
<dbReference type="EMBL" id="BMYZ01000001">
    <property type="protein sequence ID" value="GGY70166.1"/>
    <property type="molecule type" value="Genomic_DNA"/>
</dbReference>
<feature type="transmembrane region" description="Helical" evidence="3">
    <location>
        <begin position="70"/>
        <end position="91"/>
    </location>
</feature>
<dbReference type="RefSeq" id="WP_189416910.1">
    <property type="nucleotide sequence ID" value="NZ_BMYZ01000001.1"/>
</dbReference>
<comment type="caution">
    <text evidence="5">The sequence shown here is derived from an EMBL/GenBank/DDBJ whole genome shotgun (WGS) entry which is preliminary data.</text>
</comment>
<feature type="repeat" description="TPR" evidence="1">
    <location>
        <begin position="415"/>
        <end position="448"/>
    </location>
</feature>
<dbReference type="PANTHER" id="PTHR22550">
    <property type="entry name" value="SPORE GERMINATION PROTEIN"/>
    <property type="match status" value="1"/>
</dbReference>
<dbReference type="SUPFAM" id="SSF53300">
    <property type="entry name" value="vWA-like"/>
    <property type="match status" value="1"/>
</dbReference>
<name>A0ABQ3AX50_9GAMM</name>
<evidence type="ECO:0000313" key="6">
    <source>
        <dbReference type="Proteomes" id="UP000619761"/>
    </source>
</evidence>
<keyword evidence="6" id="KW-1185">Reference proteome</keyword>
<dbReference type="PROSITE" id="PS50005">
    <property type="entry name" value="TPR"/>
    <property type="match status" value="1"/>
</dbReference>
<feature type="compositionally biased region" description="Low complexity" evidence="2">
    <location>
        <begin position="525"/>
        <end position="590"/>
    </location>
</feature>
<dbReference type="Pfam" id="PF00515">
    <property type="entry name" value="TPR_1"/>
    <property type="match status" value="1"/>
</dbReference>
<dbReference type="Pfam" id="PF13519">
    <property type="entry name" value="VWA_2"/>
    <property type="match status" value="1"/>
</dbReference>
<dbReference type="SMART" id="SM00327">
    <property type="entry name" value="VWA"/>
    <property type="match status" value="1"/>
</dbReference>
<evidence type="ECO:0000259" key="4">
    <source>
        <dbReference type="PROSITE" id="PS50234"/>
    </source>
</evidence>
<dbReference type="SUPFAM" id="SSF48452">
    <property type="entry name" value="TPR-like"/>
    <property type="match status" value="1"/>
</dbReference>
<evidence type="ECO:0000256" key="3">
    <source>
        <dbReference type="SAM" id="Phobius"/>
    </source>
</evidence>